<keyword evidence="3" id="KW-1185">Reference proteome</keyword>
<proteinExistence type="predicted"/>
<evidence type="ECO:0008006" key="4">
    <source>
        <dbReference type="Google" id="ProtNLM"/>
    </source>
</evidence>
<feature type="transmembrane region" description="Helical" evidence="1">
    <location>
        <begin position="99"/>
        <end position="117"/>
    </location>
</feature>
<evidence type="ECO:0000313" key="3">
    <source>
        <dbReference type="Proteomes" id="UP000321574"/>
    </source>
</evidence>
<evidence type="ECO:0000313" key="2">
    <source>
        <dbReference type="EMBL" id="TXL66836.1"/>
    </source>
</evidence>
<keyword evidence="1" id="KW-0812">Transmembrane</keyword>
<keyword evidence="1" id="KW-0472">Membrane</keyword>
<sequence length="269" mass="30024">MQCEKCGFEQEAGKFCGKCGEPLDASHTEQTNETNTVEQSTASIEEVSSTVEQTPNTGQNDTLEKVKETATAYGTYFLHYLKQPSLVFSKGKTEFKNGIINNVLLVILLSLTIYFIGKDMFYYFSYSESVFLPVFGKSLIFLVALLAIIMGLIFITIKFFGKEHHFKEIVGIYGVHMIPVNIVIVVTLILSLLSAYGSSVFLLSLTMTLITVIMPLHIVSKQLTKDTAKVDPLYGYLLYLVFFGVVVFIFSTILIDTGFGEIIRVFGLF</sequence>
<evidence type="ECO:0000256" key="1">
    <source>
        <dbReference type="SAM" id="Phobius"/>
    </source>
</evidence>
<accession>A0A5C8P0R7</accession>
<comment type="caution">
    <text evidence="2">The sequence shown here is derived from an EMBL/GenBank/DDBJ whole genome shotgun (WGS) entry which is preliminary data.</text>
</comment>
<feature type="transmembrane region" description="Helical" evidence="1">
    <location>
        <begin position="169"/>
        <end position="190"/>
    </location>
</feature>
<name>A0A5C8P0R7_9BACI</name>
<keyword evidence="1" id="KW-1133">Transmembrane helix</keyword>
<dbReference type="OrthoDB" id="2448863at2"/>
<dbReference type="RefSeq" id="WP_147666236.1">
    <property type="nucleotide sequence ID" value="NZ_VDUW01000002.1"/>
</dbReference>
<dbReference type="Proteomes" id="UP000321574">
    <property type="component" value="Unassembled WGS sequence"/>
</dbReference>
<dbReference type="AlphaFoldDB" id="A0A5C8P0R7"/>
<dbReference type="EMBL" id="VDUW01000002">
    <property type="protein sequence ID" value="TXL66836.1"/>
    <property type="molecule type" value="Genomic_DNA"/>
</dbReference>
<protein>
    <recommendedName>
        <fullName evidence="4">Zinc ribbon domain-containing protein</fullName>
    </recommendedName>
</protein>
<feature type="transmembrane region" description="Helical" evidence="1">
    <location>
        <begin position="196"/>
        <end position="216"/>
    </location>
</feature>
<gene>
    <name evidence="2" type="ORF">FHP05_05550</name>
</gene>
<feature type="transmembrane region" description="Helical" evidence="1">
    <location>
        <begin position="137"/>
        <end position="157"/>
    </location>
</feature>
<reference evidence="2 3" key="1">
    <citation type="submission" date="2019-06" db="EMBL/GenBank/DDBJ databases">
        <title>Cerasibacillus sp. nov., isolated from maize field.</title>
        <authorList>
            <person name="Lin S.-Y."/>
            <person name="Tsai C.-F."/>
            <person name="Young C.-C."/>
        </authorList>
    </citation>
    <scope>NUCLEOTIDE SEQUENCE [LARGE SCALE GENOMIC DNA]</scope>
    <source>
        <strain evidence="2 3">CC-CFT480</strain>
    </source>
</reference>
<feature type="transmembrane region" description="Helical" evidence="1">
    <location>
        <begin position="236"/>
        <end position="255"/>
    </location>
</feature>
<organism evidence="2 3">
    <name type="scientific">Cerasibacillus terrae</name>
    <dbReference type="NCBI Taxonomy" id="2498845"/>
    <lineage>
        <taxon>Bacteria</taxon>
        <taxon>Bacillati</taxon>
        <taxon>Bacillota</taxon>
        <taxon>Bacilli</taxon>
        <taxon>Bacillales</taxon>
        <taxon>Bacillaceae</taxon>
        <taxon>Cerasibacillus</taxon>
    </lineage>
</organism>